<keyword evidence="5" id="KW-1185">Reference proteome</keyword>
<gene>
    <name evidence="4" type="ORF">HPB52_015771</name>
</gene>
<evidence type="ECO:0000313" key="4">
    <source>
        <dbReference type="EMBL" id="KAH7969192.1"/>
    </source>
</evidence>
<feature type="chain" id="PRO_5039148046" evidence="3">
    <location>
        <begin position="17"/>
        <end position="274"/>
    </location>
</feature>
<keyword evidence="3" id="KW-0732">Signal</keyword>
<feature type="compositionally biased region" description="Polar residues" evidence="1">
    <location>
        <begin position="204"/>
        <end position="218"/>
    </location>
</feature>
<keyword evidence="2" id="KW-1133">Transmembrane helix</keyword>
<dbReference type="AlphaFoldDB" id="A0A9D4Q9L6"/>
<feature type="signal peptide" evidence="3">
    <location>
        <begin position="1"/>
        <end position="16"/>
    </location>
</feature>
<feature type="transmembrane region" description="Helical" evidence="2">
    <location>
        <begin position="71"/>
        <end position="92"/>
    </location>
</feature>
<protein>
    <submittedName>
        <fullName evidence="4">Uncharacterized protein</fullName>
    </submittedName>
</protein>
<reference evidence="4" key="1">
    <citation type="journal article" date="2020" name="Cell">
        <title>Large-Scale Comparative Analyses of Tick Genomes Elucidate Their Genetic Diversity and Vector Capacities.</title>
        <authorList>
            <consortium name="Tick Genome and Microbiome Consortium (TIGMIC)"/>
            <person name="Jia N."/>
            <person name="Wang J."/>
            <person name="Shi W."/>
            <person name="Du L."/>
            <person name="Sun Y."/>
            <person name="Zhan W."/>
            <person name="Jiang J.F."/>
            <person name="Wang Q."/>
            <person name="Zhang B."/>
            <person name="Ji P."/>
            <person name="Bell-Sakyi L."/>
            <person name="Cui X.M."/>
            <person name="Yuan T.T."/>
            <person name="Jiang B.G."/>
            <person name="Yang W.F."/>
            <person name="Lam T.T."/>
            <person name="Chang Q.C."/>
            <person name="Ding S.J."/>
            <person name="Wang X.J."/>
            <person name="Zhu J.G."/>
            <person name="Ruan X.D."/>
            <person name="Zhao L."/>
            <person name="Wei J.T."/>
            <person name="Ye R.Z."/>
            <person name="Que T.C."/>
            <person name="Du C.H."/>
            <person name="Zhou Y.H."/>
            <person name="Cheng J.X."/>
            <person name="Dai P.F."/>
            <person name="Guo W.B."/>
            <person name="Han X.H."/>
            <person name="Huang E.J."/>
            <person name="Li L.F."/>
            <person name="Wei W."/>
            <person name="Gao Y.C."/>
            <person name="Liu J.Z."/>
            <person name="Shao H.Z."/>
            <person name="Wang X."/>
            <person name="Wang C.C."/>
            <person name="Yang T.C."/>
            <person name="Huo Q.B."/>
            <person name="Li W."/>
            <person name="Chen H.Y."/>
            <person name="Chen S.E."/>
            <person name="Zhou L.G."/>
            <person name="Ni X.B."/>
            <person name="Tian J.H."/>
            <person name="Sheng Y."/>
            <person name="Liu T."/>
            <person name="Pan Y.S."/>
            <person name="Xia L.Y."/>
            <person name="Li J."/>
            <person name="Zhao F."/>
            <person name="Cao W.C."/>
        </authorList>
    </citation>
    <scope>NUCLEOTIDE SEQUENCE</scope>
    <source>
        <strain evidence="4">Rsan-2018</strain>
    </source>
</reference>
<keyword evidence="2" id="KW-0812">Transmembrane</keyword>
<proteinExistence type="predicted"/>
<evidence type="ECO:0000256" key="2">
    <source>
        <dbReference type="SAM" id="Phobius"/>
    </source>
</evidence>
<dbReference type="EMBL" id="JABSTV010001248">
    <property type="protein sequence ID" value="KAH7969192.1"/>
    <property type="molecule type" value="Genomic_DNA"/>
</dbReference>
<organism evidence="4 5">
    <name type="scientific">Rhipicephalus sanguineus</name>
    <name type="common">Brown dog tick</name>
    <name type="synonym">Ixodes sanguineus</name>
    <dbReference type="NCBI Taxonomy" id="34632"/>
    <lineage>
        <taxon>Eukaryota</taxon>
        <taxon>Metazoa</taxon>
        <taxon>Ecdysozoa</taxon>
        <taxon>Arthropoda</taxon>
        <taxon>Chelicerata</taxon>
        <taxon>Arachnida</taxon>
        <taxon>Acari</taxon>
        <taxon>Parasitiformes</taxon>
        <taxon>Ixodida</taxon>
        <taxon>Ixodoidea</taxon>
        <taxon>Ixodidae</taxon>
        <taxon>Rhipicephalinae</taxon>
        <taxon>Rhipicephalus</taxon>
        <taxon>Rhipicephalus</taxon>
    </lineage>
</organism>
<evidence type="ECO:0000256" key="1">
    <source>
        <dbReference type="SAM" id="MobiDB-lite"/>
    </source>
</evidence>
<dbReference type="OrthoDB" id="6505317at2759"/>
<name>A0A9D4Q9L6_RHISA</name>
<keyword evidence="2" id="KW-0472">Membrane</keyword>
<accession>A0A9D4Q9L6</accession>
<dbReference type="VEuPathDB" id="VectorBase:RSAN_046282"/>
<dbReference type="VEuPathDB" id="VectorBase:RSAN_049347"/>
<dbReference type="Proteomes" id="UP000821837">
    <property type="component" value="Unassembled WGS sequence"/>
</dbReference>
<comment type="caution">
    <text evidence="4">The sequence shown here is derived from an EMBL/GenBank/DDBJ whole genome shotgun (WGS) entry which is preliminary data.</text>
</comment>
<feature type="compositionally biased region" description="Low complexity" evidence="1">
    <location>
        <begin position="172"/>
        <end position="188"/>
    </location>
</feature>
<evidence type="ECO:0000313" key="5">
    <source>
        <dbReference type="Proteomes" id="UP000821837"/>
    </source>
</evidence>
<feature type="region of interest" description="Disordered" evidence="1">
    <location>
        <begin position="172"/>
        <end position="218"/>
    </location>
</feature>
<reference evidence="4" key="2">
    <citation type="submission" date="2021-09" db="EMBL/GenBank/DDBJ databases">
        <authorList>
            <person name="Jia N."/>
            <person name="Wang J."/>
            <person name="Shi W."/>
            <person name="Du L."/>
            <person name="Sun Y."/>
            <person name="Zhan W."/>
            <person name="Jiang J."/>
            <person name="Wang Q."/>
            <person name="Zhang B."/>
            <person name="Ji P."/>
            <person name="Sakyi L.B."/>
            <person name="Cui X."/>
            <person name="Yuan T."/>
            <person name="Jiang B."/>
            <person name="Yang W."/>
            <person name="Lam T.T.-Y."/>
            <person name="Chang Q."/>
            <person name="Ding S."/>
            <person name="Wang X."/>
            <person name="Zhu J."/>
            <person name="Ruan X."/>
            <person name="Zhao L."/>
            <person name="Wei J."/>
            <person name="Que T."/>
            <person name="Du C."/>
            <person name="Cheng J."/>
            <person name="Dai P."/>
            <person name="Han X."/>
            <person name="Huang E."/>
            <person name="Gao Y."/>
            <person name="Liu J."/>
            <person name="Shao H."/>
            <person name="Ye R."/>
            <person name="Li L."/>
            <person name="Wei W."/>
            <person name="Wang X."/>
            <person name="Wang C."/>
            <person name="Huo Q."/>
            <person name="Li W."/>
            <person name="Guo W."/>
            <person name="Chen H."/>
            <person name="Chen S."/>
            <person name="Zhou L."/>
            <person name="Zhou L."/>
            <person name="Ni X."/>
            <person name="Tian J."/>
            <person name="Zhou Y."/>
            <person name="Sheng Y."/>
            <person name="Liu T."/>
            <person name="Pan Y."/>
            <person name="Xia L."/>
            <person name="Li J."/>
            <person name="Zhao F."/>
            <person name="Cao W."/>
        </authorList>
    </citation>
    <scope>NUCLEOTIDE SEQUENCE</scope>
    <source>
        <strain evidence="4">Rsan-2018</strain>
        <tissue evidence="4">Larvae</tissue>
    </source>
</reference>
<sequence>MKSFLLLALFCAAAAALPAFESPSEVDDVIVEGSKAFSLLLPAVALPYAVALIAVLVPLAKAFVLGTMNVLNLPFEVLVALYLLLYVAMFTFPQLASLLKVTSVFTARSESARTPRAAEEPHLPAVEAVMDWARNYVPQWWLAAIRTTEAPVVTTTSESTTTVGVSTITATAKPTSSSTKTSTNGEPVVSPPAPEAPAAVTSAKRSGSTNAPSTSSKCSSFQVCQSTARLVKDYPMSAMLVGYLSHFLEGLKFERAVREGMAGLDCTLIYPRCR</sequence>
<feature type="transmembrane region" description="Helical" evidence="2">
    <location>
        <begin position="39"/>
        <end position="59"/>
    </location>
</feature>
<evidence type="ECO:0000256" key="3">
    <source>
        <dbReference type="SAM" id="SignalP"/>
    </source>
</evidence>
<dbReference type="OMA" id="SAMFIGY"/>